<comment type="caution">
    <text evidence="17">The sequence shown here is derived from an EMBL/GenBank/DDBJ whole genome shotgun (WGS) entry which is preliminary data.</text>
</comment>
<dbReference type="GO" id="GO:0005886">
    <property type="term" value="C:plasma membrane"/>
    <property type="evidence" value="ECO:0007669"/>
    <property type="project" value="UniProtKB-SubCell"/>
</dbReference>
<feature type="transmembrane region" description="Helical" evidence="14">
    <location>
        <begin position="12"/>
        <end position="36"/>
    </location>
</feature>
<dbReference type="InterPro" id="IPR003661">
    <property type="entry name" value="HisK_dim/P_dom"/>
</dbReference>
<dbReference type="Gene3D" id="3.30.565.10">
    <property type="entry name" value="Histidine kinase-like ATPase, C-terminal domain"/>
    <property type="match status" value="1"/>
</dbReference>
<evidence type="ECO:0000256" key="10">
    <source>
        <dbReference type="ARBA" id="ARBA00022840"/>
    </source>
</evidence>
<name>A0A246IW30_9BURK</name>
<dbReference type="InterPro" id="IPR006290">
    <property type="entry name" value="CztS_silS_copS"/>
</dbReference>
<dbReference type="NCBIfam" id="TIGR01386">
    <property type="entry name" value="cztS_silS_copS"/>
    <property type="match status" value="1"/>
</dbReference>
<evidence type="ECO:0000256" key="13">
    <source>
        <dbReference type="ARBA" id="ARBA00023136"/>
    </source>
</evidence>
<evidence type="ECO:0000256" key="9">
    <source>
        <dbReference type="ARBA" id="ARBA00022777"/>
    </source>
</evidence>
<proteinExistence type="predicted"/>
<sequence length="439" mass="47325">MSASLRGRLSRWLALQTMLGLGLVCTVVYLVIALTLSQRQDEILAQKRMAVQGLLTEARGAHEEADVQHLLNDFLAGHDDLSLIVSTQQGRIVYQTTRPLPPSARARRVDFDLRLPDALGSAGSAVLAFDRGSDQALLRRLAWTLLLTAVGGALAVSAGAWVLVRIGLAPLRDLVDQTARVNALRLDRRLDGQAQAHELQPLIGQFNALLDRLAVSYGQMEAFNADVAHELNTPLSTLIGSCEIALRRSRPVEELREVLASNLEDLRRMAGIVADMLFLSNAERGHAARRAGPVPLATLAEDVIDFHEAALQEAGLRAEVRGDAFAAVDAGLVRRALSNLLGNATRYARPASTVLIHIEELGDGQVRLSVRNEGATIPAEHLPRLFDRFYRVDPARSAAERNHGLGLSIVAAVARMHGGVASAESAGGVTRIGLTVSDR</sequence>
<dbReference type="InterPro" id="IPR050428">
    <property type="entry name" value="TCS_sensor_his_kinase"/>
</dbReference>
<dbReference type="InterPro" id="IPR036097">
    <property type="entry name" value="HisK_dim/P_sf"/>
</dbReference>
<dbReference type="InterPro" id="IPR003660">
    <property type="entry name" value="HAMP_dom"/>
</dbReference>
<dbReference type="RefSeq" id="WP_088387706.1">
    <property type="nucleotide sequence ID" value="NZ_NIOF01000016.1"/>
</dbReference>
<keyword evidence="10 14" id="KW-0067">ATP-binding</keyword>
<dbReference type="SMART" id="SM00304">
    <property type="entry name" value="HAMP"/>
    <property type="match status" value="1"/>
</dbReference>
<comment type="subcellular location">
    <subcellularLocation>
        <location evidence="2 14">Cell inner membrane</location>
    </subcellularLocation>
</comment>
<dbReference type="SUPFAM" id="SSF47384">
    <property type="entry name" value="Homodimeric domain of signal transducing histidine kinase"/>
    <property type="match status" value="1"/>
</dbReference>
<evidence type="ECO:0000256" key="2">
    <source>
        <dbReference type="ARBA" id="ARBA00004533"/>
    </source>
</evidence>
<keyword evidence="6 14" id="KW-0808">Transferase</keyword>
<feature type="transmembrane region" description="Helical" evidence="14">
    <location>
        <begin position="141"/>
        <end position="164"/>
    </location>
</feature>
<dbReference type="Pfam" id="PF00512">
    <property type="entry name" value="HisKA"/>
    <property type="match status" value="1"/>
</dbReference>
<evidence type="ECO:0000256" key="12">
    <source>
        <dbReference type="ARBA" id="ARBA00023012"/>
    </source>
</evidence>
<dbReference type="Gene3D" id="1.10.287.130">
    <property type="match status" value="1"/>
</dbReference>
<keyword evidence="3 14" id="KW-1003">Cell membrane</keyword>
<evidence type="ECO:0000256" key="14">
    <source>
        <dbReference type="RuleBase" id="RU364088"/>
    </source>
</evidence>
<keyword evidence="4 14" id="KW-0997">Cell inner membrane</keyword>
<evidence type="ECO:0000256" key="1">
    <source>
        <dbReference type="ARBA" id="ARBA00000085"/>
    </source>
</evidence>
<dbReference type="PRINTS" id="PR00344">
    <property type="entry name" value="BCTRLSENSOR"/>
</dbReference>
<dbReference type="InterPro" id="IPR005467">
    <property type="entry name" value="His_kinase_dom"/>
</dbReference>
<keyword evidence="9 14" id="KW-0418">Kinase</keyword>
<dbReference type="OrthoDB" id="9786919at2"/>
<dbReference type="InterPro" id="IPR004358">
    <property type="entry name" value="Sig_transdc_His_kin-like_C"/>
</dbReference>
<evidence type="ECO:0000259" key="15">
    <source>
        <dbReference type="PROSITE" id="PS50109"/>
    </source>
</evidence>
<dbReference type="GO" id="GO:0000155">
    <property type="term" value="F:phosphorelay sensor kinase activity"/>
    <property type="evidence" value="ECO:0007669"/>
    <property type="project" value="InterPro"/>
</dbReference>
<organism evidence="17 18">
    <name type="scientific">Roseateles aquatilis</name>
    <dbReference type="NCBI Taxonomy" id="431061"/>
    <lineage>
        <taxon>Bacteria</taxon>
        <taxon>Pseudomonadati</taxon>
        <taxon>Pseudomonadota</taxon>
        <taxon>Betaproteobacteria</taxon>
        <taxon>Burkholderiales</taxon>
        <taxon>Sphaerotilaceae</taxon>
        <taxon>Roseateles</taxon>
    </lineage>
</organism>
<evidence type="ECO:0000256" key="7">
    <source>
        <dbReference type="ARBA" id="ARBA00022692"/>
    </source>
</evidence>
<dbReference type="EMBL" id="NIOF01000016">
    <property type="protein sequence ID" value="OWQ84432.1"/>
    <property type="molecule type" value="Genomic_DNA"/>
</dbReference>
<keyword evidence="11 14" id="KW-1133">Transmembrane helix</keyword>
<dbReference type="CDD" id="cd00075">
    <property type="entry name" value="HATPase"/>
    <property type="match status" value="1"/>
</dbReference>
<keyword evidence="13 14" id="KW-0472">Membrane</keyword>
<reference evidence="17 18" key="1">
    <citation type="journal article" date="2008" name="Int. J. Syst. Evol. Microbiol.">
        <title>Description of Roseateles aquatilis sp. nov. and Roseateles terrae sp. nov., in the class Betaproteobacteria, and emended description of the genus Roseateles.</title>
        <authorList>
            <person name="Gomila M."/>
            <person name="Bowien B."/>
            <person name="Falsen E."/>
            <person name="Moore E.R."/>
            <person name="Lalucat J."/>
        </authorList>
    </citation>
    <scope>NUCLEOTIDE SEQUENCE [LARGE SCALE GENOMIC DNA]</scope>
    <source>
        <strain evidence="17 18">CCUG 48205</strain>
    </source>
</reference>
<comment type="function">
    <text evidence="14">Member of a two-component regulatory system.</text>
</comment>
<evidence type="ECO:0000259" key="16">
    <source>
        <dbReference type="PROSITE" id="PS50885"/>
    </source>
</evidence>
<gene>
    <name evidence="17" type="ORF">CDN99_24395</name>
</gene>
<evidence type="ECO:0000313" key="17">
    <source>
        <dbReference type="EMBL" id="OWQ84432.1"/>
    </source>
</evidence>
<feature type="domain" description="HAMP" evidence="16">
    <location>
        <begin position="165"/>
        <end position="218"/>
    </location>
</feature>
<dbReference type="PROSITE" id="PS50885">
    <property type="entry name" value="HAMP"/>
    <property type="match status" value="1"/>
</dbReference>
<dbReference type="Pfam" id="PF02518">
    <property type="entry name" value="HATPase_c"/>
    <property type="match status" value="1"/>
</dbReference>
<keyword evidence="12 14" id="KW-0902">Two-component regulatory system</keyword>
<keyword evidence="8 14" id="KW-0547">Nucleotide-binding</keyword>
<dbReference type="SUPFAM" id="SSF55874">
    <property type="entry name" value="ATPase domain of HSP90 chaperone/DNA topoisomerase II/histidine kinase"/>
    <property type="match status" value="1"/>
</dbReference>
<dbReference type="Proteomes" id="UP000197468">
    <property type="component" value="Unassembled WGS sequence"/>
</dbReference>
<keyword evidence="18" id="KW-1185">Reference proteome</keyword>
<evidence type="ECO:0000313" key="18">
    <source>
        <dbReference type="Proteomes" id="UP000197468"/>
    </source>
</evidence>
<feature type="domain" description="Histidine kinase" evidence="15">
    <location>
        <begin position="226"/>
        <end position="439"/>
    </location>
</feature>
<evidence type="ECO:0000256" key="5">
    <source>
        <dbReference type="ARBA" id="ARBA00022553"/>
    </source>
</evidence>
<dbReference type="InterPro" id="IPR036890">
    <property type="entry name" value="HATPase_C_sf"/>
</dbReference>
<dbReference type="SMART" id="SM00387">
    <property type="entry name" value="HATPase_c"/>
    <property type="match status" value="1"/>
</dbReference>
<accession>A0A246IW30</accession>
<dbReference type="GO" id="GO:0005524">
    <property type="term" value="F:ATP binding"/>
    <property type="evidence" value="ECO:0007669"/>
    <property type="project" value="UniProtKB-KW"/>
</dbReference>
<evidence type="ECO:0000256" key="6">
    <source>
        <dbReference type="ARBA" id="ARBA00022679"/>
    </source>
</evidence>
<protein>
    <recommendedName>
        <fullName evidence="14">Sensor protein</fullName>
        <ecNumber evidence="14">2.7.13.3</ecNumber>
    </recommendedName>
</protein>
<keyword evidence="7 14" id="KW-0812">Transmembrane</keyword>
<dbReference type="SMART" id="SM00388">
    <property type="entry name" value="HisKA"/>
    <property type="match status" value="1"/>
</dbReference>
<evidence type="ECO:0000256" key="8">
    <source>
        <dbReference type="ARBA" id="ARBA00022741"/>
    </source>
</evidence>
<dbReference type="InterPro" id="IPR003594">
    <property type="entry name" value="HATPase_dom"/>
</dbReference>
<dbReference type="CDD" id="cd00082">
    <property type="entry name" value="HisKA"/>
    <property type="match status" value="1"/>
</dbReference>
<dbReference type="AlphaFoldDB" id="A0A246IW30"/>
<evidence type="ECO:0000256" key="11">
    <source>
        <dbReference type="ARBA" id="ARBA00022989"/>
    </source>
</evidence>
<keyword evidence="5" id="KW-0597">Phosphoprotein</keyword>
<dbReference type="PANTHER" id="PTHR45436:SF9">
    <property type="entry name" value="SENSOR PROTEIN"/>
    <property type="match status" value="1"/>
</dbReference>
<dbReference type="Gene3D" id="6.10.340.10">
    <property type="match status" value="1"/>
</dbReference>
<evidence type="ECO:0000256" key="4">
    <source>
        <dbReference type="ARBA" id="ARBA00022519"/>
    </source>
</evidence>
<evidence type="ECO:0000256" key="3">
    <source>
        <dbReference type="ARBA" id="ARBA00022475"/>
    </source>
</evidence>
<comment type="catalytic activity">
    <reaction evidence="1 14">
        <text>ATP + protein L-histidine = ADP + protein N-phospho-L-histidine.</text>
        <dbReference type="EC" id="2.7.13.3"/>
    </reaction>
</comment>
<dbReference type="PROSITE" id="PS50109">
    <property type="entry name" value="HIS_KIN"/>
    <property type="match status" value="1"/>
</dbReference>
<dbReference type="EC" id="2.7.13.3" evidence="14"/>
<dbReference type="PANTHER" id="PTHR45436">
    <property type="entry name" value="SENSOR HISTIDINE KINASE YKOH"/>
    <property type="match status" value="1"/>
</dbReference>